<protein>
    <submittedName>
        <fullName evidence="1">Uncharacterized protein</fullName>
    </submittedName>
</protein>
<evidence type="ECO:0000313" key="2">
    <source>
        <dbReference type="Proteomes" id="UP000019197"/>
    </source>
</evidence>
<accession>W1IPZ9</accession>
<gene>
    <name evidence="1" type="ORF">XCR1_110009</name>
</gene>
<dbReference type="AlphaFoldDB" id="W1IPZ9"/>
<name>W1IPZ9_9GAMM</name>
<sequence length="106" mass="12720">MRSDSEKIIRVCDHESNTIEHLSCNIMNKNIFISFQCSIAVWKKAKRSERTGRVGWEALWEYSLNLNPIERLWKYANEQERNNVYCLDAKTFREILRHFFHVTLPT</sequence>
<dbReference type="Proteomes" id="UP000019197">
    <property type="component" value="Unassembled WGS sequence"/>
</dbReference>
<proteinExistence type="predicted"/>
<evidence type="ECO:0000313" key="1">
    <source>
        <dbReference type="EMBL" id="CDL79305.1"/>
    </source>
</evidence>
<reference evidence="1 2" key="1">
    <citation type="submission" date="2013-11" db="EMBL/GenBank/DDBJ databases">
        <title>Draft genome sequence and annotation of the entomopathogenic bacterium, Xenorhabdus cabanillasi strain JM26.</title>
        <authorList>
            <person name="Gualtieri M."/>
            <person name="Ogier J.C."/>
            <person name="Pages S."/>
            <person name="Givaudan A."/>
            <person name="Gaudriault S."/>
        </authorList>
    </citation>
    <scope>NUCLEOTIDE SEQUENCE [LARGE SCALE GENOMIC DNA]</scope>
    <source>
        <strain evidence="1 2">JM26</strain>
    </source>
</reference>
<organism evidence="1 2">
    <name type="scientific">Xenorhabdus cabanillasii JM26</name>
    <dbReference type="NCBI Taxonomy" id="1427517"/>
    <lineage>
        <taxon>Bacteria</taxon>
        <taxon>Pseudomonadati</taxon>
        <taxon>Pseudomonadota</taxon>
        <taxon>Gammaproteobacteria</taxon>
        <taxon>Enterobacterales</taxon>
        <taxon>Morganellaceae</taxon>
        <taxon>Xenorhabdus</taxon>
    </lineage>
</organism>
<comment type="caution">
    <text evidence="1">The sequence shown here is derived from an EMBL/GenBank/DDBJ whole genome shotgun (WGS) entry which is preliminary data.</text>
</comment>
<dbReference type="EMBL" id="CBXE010000013">
    <property type="protein sequence ID" value="CDL79305.1"/>
    <property type="molecule type" value="Genomic_DNA"/>
</dbReference>